<organism evidence="2 3">
    <name type="scientific">Nezara viridula</name>
    <name type="common">Southern green stink bug</name>
    <name type="synonym">Cimex viridulus</name>
    <dbReference type="NCBI Taxonomy" id="85310"/>
    <lineage>
        <taxon>Eukaryota</taxon>
        <taxon>Metazoa</taxon>
        <taxon>Ecdysozoa</taxon>
        <taxon>Arthropoda</taxon>
        <taxon>Hexapoda</taxon>
        <taxon>Insecta</taxon>
        <taxon>Pterygota</taxon>
        <taxon>Neoptera</taxon>
        <taxon>Paraneoptera</taxon>
        <taxon>Hemiptera</taxon>
        <taxon>Heteroptera</taxon>
        <taxon>Panheteroptera</taxon>
        <taxon>Pentatomomorpha</taxon>
        <taxon>Pentatomoidea</taxon>
        <taxon>Pentatomidae</taxon>
        <taxon>Pentatominae</taxon>
        <taxon>Nezara</taxon>
    </lineage>
</organism>
<name>A0A9P0MRU3_NEZVI</name>
<dbReference type="OrthoDB" id="10436370at2759"/>
<gene>
    <name evidence="2" type="ORF">NEZAVI_LOCUS11434</name>
</gene>
<evidence type="ECO:0000313" key="3">
    <source>
        <dbReference type="Proteomes" id="UP001152798"/>
    </source>
</evidence>
<evidence type="ECO:0000256" key="1">
    <source>
        <dbReference type="SAM" id="MobiDB-lite"/>
    </source>
</evidence>
<evidence type="ECO:0000313" key="2">
    <source>
        <dbReference type="EMBL" id="CAH1402669.1"/>
    </source>
</evidence>
<sequence length="145" mass="15963">MEDNLALKRGQLDYLMNREGDNLSVSWWKGVTEAAERSRAVRGPTCTQQGHVEGSSADPLTSPKHVPPRERQMSRPGQRRNRLTPNVVIWARSAGSMGLNFSPIQRAVVAPITGFRCNNLDRALKLPGGQGTKGASLLFKLRITT</sequence>
<reference evidence="2" key="1">
    <citation type="submission" date="2022-01" db="EMBL/GenBank/DDBJ databases">
        <authorList>
            <person name="King R."/>
        </authorList>
    </citation>
    <scope>NUCLEOTIDE SEQUENCE</scope>
</reference>
<protein>
    <submittedName>
        <fullName evidence="2">Uncharacterized protein</fullName>
    </submittedName>
</protein>
<dbReference type="AlphaFoldDB" id="A0A9P0MRU3"/>
<dbReference type="EMBL" id="OV725081">
    <property type="protein sequence ID" value="CAH1402669.1"/>
    <property type="molecule type" value="Genomic_DNA"/>
</dbReference>
<keyword evidence="3" id="KW-1185">Reference proteome</keyword>
<dbReference type="Proteomes" id="UP001152798">
    <property type="component" value="Chromosome 5"/>
</dbReference>
<accession>A0A9P0MRU3</accession>
<feature type="region of interest" description="Disordered" evidence="1">
    <location>
        <begin position="38"/>
        <end position="82"/>
    </location>
</feature>
<proteinExistence type="predicted"/>